<proteinExistence type="predicted"/>
<dbReference type="AlphaFoldDB" id="A0A1S7LLH7"/>
<evidence type="ECO:0000313" key="1">
    <source>
        <dbReference type="EMBL" id="CRH07755.1"/>
    </source>
</evidence>
<reference evidence="1" key="1">
    <citation type="submission" date="2015-04" db="EMBL/GenBank/DDBJ databases">
        <authorList>
            <person name="Syromyatnikov M.Y."/>
            <person name="Popov V.N."/>
        </authorList>
    </citation>
    <scope>NUCLEOTIDE SEQUENCE</scope>
    <source>
        <strain evidence="1">MO-1</strain>
    </source>
</reference>
<accession>A0A1S7LLH7</accession>
<dbReference type="EMBL" id="LO017727">
    <property type="protein sequence ID" value="CRH07755.1"/>
    <property type="molecule type" value="Genomic_DNA"/>
</dbReference>
<name>A0A1S7LLH7_MAGMO</name>
<sequence length="39" mass="4729">MLFFLKIILQFKYINELVKSKQKEYLRSDQLKKPPILCA</sequence>
<gene>
    <name evidence="1" type="ORF">MAGMO_3622</name>
</gene>
<protein>
    <submittedName>
        <fullName evidence="1">Uncharacterized protein</fullName>
    </submittedName>
</protein>
<organism evidence="1">
    <name type="scientific">Magnetococcus massalia (strain MO-1)</name>
    <dbReference type="NCBI Taxonomy" id="451514"/>
    <lineage>
        <taxon>Bacteria</taxon>
        <taxon>Pseudomonadati</taxon>
        <taxon>Pseudomonadota</taxon>
        <taxon>Magnetococcia</taxon>
        <taxon>Magnetococcales</taxon>
        <taxon>Magnetococcaceae</taxon>
        <taxon>Magnetococcus</taxon>
    </lineage>
</organism>